<gene>
    <name evidence="17" type="primary">ilvE</name>
    <name evidence="18" type="ordered locus">Turpa_2852</name>
</gene>
<evidence type="ECO:0000256" key="2">
    <source>
        <dbReference type="ARBA" id="ARBA00003109"/>
    </source>
</evidence>
<dbReference type="PROSITE" id="PS00770">
    <property type="entry name" value="AA_TRANSFER_CLASS_4"/>
    <property type="match status" value="1"/>
</dbReference>
<keyword evidence="11 17" id="KW-0100">Branched-chain amino acid biosynthesis</keyword>
<dbReference type="OrthoDB" id="9805628at2"/>
<dbReference type="NCBIfam" id="NF005146">
    <property type="entry name" value="PRK06606.1"/>
    <property type="match status" value="1"/>
</dbReference>
<evidence type="ECO:0000256" key="17">
    <source>
        <dbReference type="RuleBase" id="RU364094"/>
    </source>
</evidence>
<comment type="similarity">
    <text evidence="6 15">Belongs to the class-IV pyridoxal-phosphate-dependent aminotransferase family.</text>
</comment>
<evidence type="ECO:0000313" key="19">
    <source>
        <dbReference type="Proteomes" id="UP000006048"/>
    </source>
</evidence>
<dbReference type="GO" id="GO:0009097">
    <property type="term" value="P:isoleucine biosynthetic process"/>
    <property type="evidence" value="ECO:0007669"/>
    <property type="project" value="UniProtKB-UniPathway"/>
</dbReference>
<dbReference type="PATRIC" id="fig|869212.3.peg.2873"/>
<protein>
    <recommendedName>
        <fullName evidence="17">Branched-chain-amino-acid aminotransferase</fullName>
        <shortName evidence="17">BCAT</shortName>
        <ecNumber evidence="17">2.6.1.42</ecNumber>
    </recommendedName>
</protein>
<comment type="catalytic activity">
    <reaction evidence="12 17">
        <text>L-valine + 2-oxoglutarate = 3-methyl-2-oxobutanoate + L-glutamate</text>
        <dbReference type="Rhea" id="RHEA:24813"/>
        <dbReference type="ChEBI" id="CHEBI:11851"/>
        <dbReference type="ChEBI" id="CHEBI:16810"/>
        <dbReference type="ChEBI" id="CHEBI:29985"/>
        <dbReference type="ChEBI" id="CHEBI:57762"/>
        <dbReference type="EC" id="2.6.1.42"/>
    </reaction>
</comment>
<dbReference type="CDD" id="cd01557">
    <property type="entry name" value="BCAT_beta_family"/>
    <property type="match status" value="1"/>
</dbReference>
<keyword evidence="7 17" id="KW-0032">Aminotransferase</keyword>
<evidence type="ECO:0000256" key="5">
    <source>
        <dbReference type="ARBA" id="ARBA00005072"/>
    </source>
</evidence>
<dbReference type="InterPro" id="IPR043132">
    <property type="entry name" value="BCAT-like_C"/>
</dbReference>
<dbReference type="GO" id="GO:0009099">
    <property type="term" value="P:L-valine biosynthetic process"/>
    <property type="evidence" value="ECO:0007669"/>
    <property type="project" value="UniProtKB-UniPathway"/>
</dbReference>
<sequence>MQDFESKPAWFDGKFVALKDANLNIRTHALQYGTAYFGGMRAYYNEGKKNLYLLRLEDHHARLAQSGRILRMHWNMPFSEFRDITVKLLKDGGWRENCYLRPFIYKSELSLSPRLHNVEDKFALYAIPLNDYLDTTRGMRAAVSSWTRLSDNQIPARAKATGGYINSALAKSEALENGFDEAIFLDHRGFVSEGSAENIFLVRGGKLITPGTSSSILEGITRRTVIEIAADLGIETIERDISRTELYVADEVFFTGTGAQIAWIESIDRREIGEGKIGPITEKLRSTFFAYASGELPQYMKWLTPVY</sequence>
<evidence type="ECO:0000256" key="10">
    <source>
        <dbReference type="ARBA" id="ARBA00022898"/>
    </source>
</evidence>
<dbReference type="Proteomes" id="UP000006048">
    <property type="component" value="Chromosome"/>
</dbReference>
<dbReference type="UniPathway" id="UPA00048">
    <property type="reaction ID" value="UER00073"/>
</dbReference>
<dbReference type="AlphaFoldDB" id="I4B884"/>
<keyword evidence="19" id="KW-1185">Reference proteome</keyword>
<reference evidence="18 19" key="1">
    <citation type="submission" date="2012-06" db="EMBL/GenBank/DDBJ databases">
        <title>The complete chromosome of genome of Turneriella parva DSM 21527.</title>
        <authorList>
            <consortium name="US DOE Joint Genome Institute (JGI-PGF)"/>
            <person name="Lucas S."/>
            <person name="Han J."/>
            <person name="Lapidus A."/>
            <person name="Bruce D."/>
            <person name="Goodwin L."/>
            <person name="Pitluck S."/>
            <person name="Peters L."/>
            <person name="Kyrpides N."/>
            <person name="Mavromatis K."/>
            <person name="Ivanova N."/>
            <person name="Mikhailova N."/>
            <person name="Chertkov O."/>
            <person name="Detter J.C."/>
            <person name="Tapia R."/>
            <person name="Han C."/>
            <person name="Land M."/>
            <person name="Hauser L."/>
            <person name="Markowitz V."/>
            <person name="Cheng J.-F."/>
            <person name="Hugenholtz P."/>
            <person name="Woyke T."/>
            <person name="Wu D."/>
            <person name="Gronow S."/>
            <person name="Wellnitz S."/>
            <person name="Brambilla E."/>
            <person name="Klenk H.-P."/>
            <person name="Eisen J.A."/>
        </authorList>
    </citation>
    <scope>NUCLEOTIDE SEQUENCE [LARGE SCALE GENOMIC DNA]</scope>
    <source>
        <strain evidence="19">ATCC BAA-1111 / DSM 21527 / NCTC 11395 / H</strain>
    </source>
</reference>
<accession>I4B884</accession>
<dbReference type="GO" id="GO:0052654">
    <property type="term" value="F:L-leucine-2-oxoglutarate transaminase activity"/>
    <property type="evidence" value="ECO:0007669"/>
    <property type="project" value="RHEA"/>
</dbReference>
<dbReference type="InterPro" id="IPR005785">
    <property type="entry name" value="B_amino_transI"/>
</dbReference>
<evidence type="ECO:0000256" key="6">
    <source>
        <dbReference type="ARBA" id="ARBA00009320"/>
    </source>
</evidence>
<proteinExistence type="inferred from homology"/>
<comment type="catalytic activity">
    <reaction evidence="13 17">
        <text>L-isoleucine + 2-oxoglutarate = (S)-3-methyl-2-oxopentanoate + L-glutamate</text>
        <dbReference type="Rhea" id="RHEA:24801"/>
        <dbReference type="ChEBI" id="CHEBI:16810"/>
        <dbReference type="ChEBI" id="CHEBI:29985"/>
        <dbReference type="ChEBI" id="CHEBI:35146"/>
        <dbReference type="ChEBI" id="CHEBI:58045"/>
        <dbReference type="EC" id="2.6.1.42"/>
    </reaction>
</comment>
<comment type="pathway">
    <text evidence="4 17">Amino-acid biosynthesis; L-valine biosynthesis; L-valine from pyruvate: step 4/4.</text>
</comment>
<dbReference type="HOGENOM" id="CLU_020844_3_1_12"/>
<dbReference type="NCBIfam" id="TIGR01122">
    <property type="entry name" value="ilvE_I"/>
    <property type="match status" value="1"/>
</dbReference>
<keyword evidence="10 16" id="KW-0663">Pyridoxal phosphate</keyword>
<evidence type="ECO:0000256" key="3">
    <source>
        <dbReference type="ARBA" id="ARBA00004824"/>
    </source>
</evidence>
<dbReference type="KEGG" id="tpx:Turpa_2852"/>
<dbReference type="InterPro" id="IPR036038">
    <property type="entry name" value="Aminotransferase-like"/>
</dbReference>
<evidence type="ECO:0000256" key="11">
    <source>
        <dbReference type="ARBA" id="ARBA00023304"/>
    </source>
</evidence>
<name>I4B884_TURPD</name>
<dbReference type="InterPro" id="IPR033939">
    <property type="entry name" value="BCAT_family"/>
</dbReference>
<evidence type="ECO:0000256" key="1">
    <source>
        <dbReference type="ARBA" id="ARBA00001933"/>
    </source>
</evidence>
<dbReference type="UniPathway" id="UPA00049">
    <property type="reaction ID" value="UER00062"/>
</dbReference>
<comment type="cofactor">
    <cofactor evidence="1 16">
        <name>pyridoxal 5'-phosphate</name>
        <dbReference type="ChEBI" id="CHEBI:597326"/>
    </cofactor>
</comment>
<evidence type="ECO:0000256" key="16">
    <source>
        <dbReference type="RuleBase" id="RU004516"/>
    </source>
</evidence>
<dbReference type="Gene3D" id="3.20.10.10">
    <property type="entry name" value="D-amino Acid Aminotransferase, subunit A, domain 2"/>
    <property type="match status" value="1"/>
</dbReference>
<comment type="pathway">
    <text evidence="3 17">Amino-acid biosynthesis; L-isoleucine biosynthesis; L-isoleucine from 2-oxobutanoate: step 4/4.</text>
</comment>
<organism evidence="18 19">
    <name type="scientific">Turneriella parva (strain ATCC BAA-1111 / DSM 21527 / NCTC 11395 / H)</name>
    <name type="common">Leptospira parva</name>
    <dbReference type="NCBI Taxonomy" id="869212"/>
    <lineage>
        <taxon>Bacteria</taxon>
        <taxon>Pseudomonadati</taxon>
        <taxon>Spirochaetota</taxon>
        <taxon>Spirochaetia</taxon>
        <taxon>Leptospirales</taxon>
        <taxon>Leptospiraceae</taxon>
        <taxon>Turneriella</taxon>
    </lineage>
</organism>
<comment type="pathway">
    <text evidence="5 17">Amino-acid biosynthesis; L-leucine biosynthesis; L-leucine from 3-methyl-2-oxobutanoate: step 4/4.</text>
</comment>
<dbReference type="InterPro" id="IPR050571">
    <property type="entry name" value="Class-IV_PLP-Dep_Aminotrnsfr"/>
</dbReference>
<evidence type="ECO:0000256" key="4">
    <source>
        <dbReference type="ARBA" id="ARBA00004931"/>
    </source>
</evidence>
<dbReference type="InterPro" id="IPR001544">
    <property type="entry name" value="Aminotrans_IV"/>
</dbReference>
<evidence type="ECO:0000256" key="9">
    <source>
        <dbReference type="ARBA" id="ARBA00022679"/>
    </source>
</evidence>
<dbReference type="GO" id="GO:0009098">
    <property type="term" value="P:L-leucine biosynthetic process"/>
    <property type="evidence" value="ECO:0007669"/>
    <property type="project" value="UniProtKB-UniPathway"/>
</dbReference>
<dbReference type="SUPFAM" id="SSF56752">
    <property type="entry name" value="D-aminoacid aminotransferase-like PLP-dependent enzymes"/>
    <property type="match status" value="1"/>
</dbReference>
<dbReference type="InterPro" id="IPR043131">
    <property type="entry name" value="BCAT-like_N"/>
</dbReference>
<dbReference type="STRING" id="869212.Turpa_2852"/>
<dbReference type="FunFam" id="3.20.10.10:FF:000013">
    <property type="entry name" value="Branched-chain-amino-acid aminotransferase"/>
    <property type="match status" value="1"/>
</dbReference>
<dbReference type="GO" id="GO:0052655">
    <property type="term" value="F:L-valine-2-oxoglutarate transaminase activity"/>
    <property type="evidence" value="ECO:0007669"/>
    <property type="project" value="RHEA"/>
</dbReference>
<evidence type="ECO:0000256" key="13">
    <source>
        <dbReference type="ARBA" id="ARBA00048798"/>
    </source>
</evidence>
<dbReference type="RefSeq" id="WP_014803993.1">
    <property type="nucleotide sequence ID" value="NC_018020.1"/>
</dbReference>
<evidence type="ECO:0000256" key="7">
    <source>
        <dbReference type="ARBA" id="ARBA00022576"/>
    </source>
</evidence>
<dbReference type="Gene3D" id="3.30.470.10">
    <property type="match status" value="1"/>
</dbReference>
<evidence type="ECO:0000256" key="15">
    <source>
        <dbReference type="RuleBase" id="RU004106"/>
    </source>
</evidence>
<dbReference type="EMBL" id="CP002959">
    <property type="protein sequence ID" value="AFM13491.1"/>
    <property type="molecule type" value="Genomic_DNA"/>
</dbReference>
<evidence type="ECO:0000313" key="18">
    <source>
        <dbReference type="EMBL" id="AFM13491.1"/>
    </source>
</evidence>
<dbReference type="PANTHER" id="PTHR42743">
    <property type="entry name" value="AMINO-ACID AMINOTRANSFERASE"/>
    <property type="match status" value="1"/>
</dbReference>
<dbReference type="InterPro" id="IPR018300">
    <property type="entry name" value="Aminotrans_IV_CS"/>
</dbReference>
<dbReference type="GO" id="GO:0052656">
    <property type="term" value="F:L-isoleucine-2-oxoglutarate transaminase activity"/>
    <property type="evidence" value="ECO:0007669"/>
    <property type="project" value="RHEA"/>
</dbReference>
<comment type="catalytic activity">
    <reaction evidence="14 17">
        <text>L-leucine + 2-oxoglutarate = 4-methyl-2-oxopentanoate + L-glutamate</text>
        <dbReference type="Rhea" id="RHEA:18321"/>
        <dbReference type="ChEBI" id="CHEBI:16810"/>
        <dbReference type="ChEBI" id="CHEBI:17865"/>
        <dbReference type="ChEBI" id="CHEBI:29985"/>
        <dbReference type="ChEBI" id="CHEBI:57427"/>
        <dbReference type="EC" id="2.6.1.42"/>
    </reaction>
</comment>
<dbReference type="UniPathway" id="UPA00047">
    <property type="reaction ID" value="UER00058"/>
</dbReference>
<dbReference type="EC" id="2.6.1.42" evidence="17"/>
<keyword evidence="8 17" id="KW-0028">Amino-acid biosynthesis</keyword>
<evidence type="ECO:0000256" key="8">
    <source>
        <dbReference type="ARBA" id="ARBA00022605"/>
    </source>
</evidence>
<evidence type="ECO:0000256" key="14">
    <source>
        <dbReference type="ARBA" id="ARBA00049229"/>
    </source>
</evidence>
<dbReference type="Pfam" id="PF01063">
    <property type="entry name" value="Aminotran_4"/>
    <property type="match status" value="1"/>
</dbReference>
<comment type="function">
    <text evidence="2 17">Acts on leucine, isoleucine and valine.</text>
</comment>
<evidence type="ECO:0000256" key="12">
    <source>
        <dbReference type="ARBA" id="ARBA00048212"/>
    </source>
</evidence>
<dbReference type="PANTHER" id="PTHR42743:SF4">
    <property type="entry name" value="BRANCHED-CHAIN-AMINO-ACID AMINOTRANSFERASE-RELATED"/>
    <property type="match status" value="1"/>
</dbReference>
<keyword evidence="9 17" id="KW-0808">Transferase</keyword>